<dbReference type="Proteomes" id="UP000216033">
    <property type="component" value="Unassembled WGS sequence"/>
</dbReference>
<evidence type="ECO:0000313" key="2">
    <source>
        <dbReference type="Proteomes" id="UP000216033"/>
    </source>
</evidence>
<sequence>MEKGTDFFRWPEKIPSGIPLFVGPFAFRTTVLDAPEVMPVSDHVMRFEAPPRGLFVPVSQKSAP</sequence>
<reference evidence="1 2" key="1">
    <citation type="submission" date="2017-04" db="EMBL/GenBank/DDBJ databases">
        <title>Kefir bacterial isolates.</title>
        <authorList>
            <person name="Kim Y."/>
            <person name="Blasche S."/>
            <person name="Patil K.R."/>
        </authorList>
    </citation>
    <scope>NUCLEOTIDE SEQUENCE [LARGE SCALE GENOMIC DNA]</scope>
    <source>
        <strain evidence="1 2">KR-2</strain>
    </source>
</reference>
<protein>
    <submittedName>
        <fullName evidence="1">Uncharacterized protein</fullName>
    </submittedName>
</protein>
<comment type="caution">
    <text evidence="1">The sequence shown here is derived from an EMBL/GenBank/DDBJ whole genome shotgun (WGS) entry which is preliminary data.</text>
</comment>
<evidence type="ECO:0000313" key="1">
    <source>
        <dbReference type="EMBL" id="PAL26018.1"/>
    </source>
</evidence>
<gene>
    <name evidence="1" type="ORF">B9K05_07895</name>
</gene>
<name>A0A270BLW2_9PROT</name>
<dbReference type="EMBL" id="NDFP01000006">
    <property type="protein sequence ID" value="PAL26018.1"/>
    <property type="molecule type" value="Genomic_DNA"/>
</dbReference>
<organism evidence="1 2">
    <name type="scientific">Acetobacter syzygii</name>
    <dbReference type="NCBI Taxonomy" id="146476"/>
    <lineage>
        <taxon>Bacteria</taxon>
        <taxon>Pseudomonadati</taxon>
        <taxon>Pseudomonadota</taxon>
        <taxon>Alphaproteobacteria</taxon>
        <taxon>Acetobacterales</taxon>
        <taxon>Acetobacteraceae</taxon>
        <taxon>Acetobacter</taxon>
    </lineage>
</organism>
<proteinExistence type="predicted"/>
<accession>A0A270BLW2</accession>
<dbReference type="AlphaFoldDB" id="A0A270BLW2"/>
<keyword evidence="2" id="KW-1185">Reference proteome</keyword>